<organism evidence="2 3">
    <name type="scientific">Botryosphaeria dothidea</name>
    <dbReference type="NCBI Taxonomy" id="55169"/>
    <lineage>
        <taxon>Eukaryota</taxon>
        <taxon>Fungi</taxon>
        <taxon>Dikarya</taxon>
        <taxon>Ascomycota</taxon>
        <taxon>Pezizomycotina</taxon>
        <taxon>Dothideomycetes</taxon>
        <taxon>Dothideomycetes incertae sedis</taxon>
        <taxon>Botryosphaeriales</taxon>
        <taxon>Botryosphaeriaceae</taxon>
        <taxon>Botryosphaeria</taxon>
    </lineage>
</organism>
<feature type="transmembrane region" description="Helical" evidence="1">
    <location>
        <begin position="67"/>
        <end position="86"/>
    </location>
</feature>
<evidence type="ECO:0000313" key="3">
    <source>
        <dbReference type="Proteomes" id="UP000572817"/>
    </source>
</evidence>
<feature type="transmembrane region" description="Helical" evidence="1">
    <location>
        <begin position="132"/>
        <end position="154"/>
    </location>
</feature>
<dbReference type="Proteomes" id="UP000572817">
    <property type="component" value="Unassembled WGS sequence"/>
</dbReference>
<dbReference type="EMBL" id="WWBZ02000013">
    <property type="protein sequence ID" value="KAF4310732.1"/>
    <property type="molecule type" value="Genomic_DNA"/>
</dbReference>
<protein>
    <submittedName>
        <fullName evidence="2">Uncharacterized protein</fullName>
    </submittedName>
</protein>
<name>A0A8H4J2R0_9PEZI</name>
<sequence length="173" mass="18794">MAPAAAPPLDIDPSAPGTIVRATMAAEACFSFFLAYGMLVEPHATTAQLFLSDDPAAGSPAAVSSLLMEWIGVWTLATNVPLLVALPNRTGAIERRQVAYAVLSAMEVLWVPILACKAWRWDGEGGLFWGKIIGGIAEPMTDFLVFGLLVLCMWPGWMTRYRVRRDGIDQKVE</sequence>
<keyword evidence="1" id="KW-1133">Transmembrane helix</keyword>
<evidence type="ECO:0000256" key="1">
    <source>
        <dbReference type="SAM" id="Phobius"/>
    </source>
</evidence>
<keyword evidence="1" id="KW-0812">Transmembrane</keyword>
<accession>A0A8H4J2R0</accession>
<proteinExistence type="predicted"/>
<evidence type="ECO:0000313" key="2">
    <source>
        <dbReference type="EMBL" id="KAF4310732.1"/>
    </source>
</evidence>
<feature type="transmembrane region" description="Helical" evidence="1">
    <location>
        <begin position="98"/>
        <end position="120"/>
    </location>
</feature>
<dbReference type="OrthoDB" id="2563633at2759"/>
<reference evidence="2" key="1">
    <citation type="submission" date="2020-04" db="EMBL/GenBank/DDBJ databases">
        <title>Genome Assembly and Annotation of Botryosphaeria dothidea sdau 11-99, a Latent Pathogen of Apple Fruit Ring Rot in China.</title>
        <authorList>
            <person name="Yu C."/>
            <person name="Diao Y."/>
            <person name="Lu Q."/>
            <person name="Zhao J."/>
            <person name="Cui S."/>
            <person name="Peng C."/>
            <person name="He B."/>
            <person name="Liu H."/>
        </authorList>
    </citation>
    <scope>NUCLEOTIDE SEQUENCE [LARGE SCALE GENOMIC DNA]</scope>
    <source>
        <strain evidence="2">Sdau11-99</strain>
    </source>
</reference>
<keyword evidence="3" id="KW-1185">Reference proteome</keyword>
<keyword evidence="1" id="KW-0472">Membrane</keyword>
<dbReference type="AlphaFoldDB" id="A0A8H4J2R0"/>
<gene>
    <name evidence="2" type="ORF">GTA08_BOTSDO13796</name>
</gene>
<comment type="caution">
    <text evidence="2">The sequence shown here is derived from an EMBL/GenBank/DDBJ whole genome shotgun (WGS) entry which is preliminary data.</text>
</comment>